<dbReference type="NCBIfam" id="NF008941">
    <property type="entry name" value="PRK12292.2-4"/>
    <property type="match status" value="1"/>
</dbReference>
<dbReference type="GO" id="GO:0140096">
    <property type="term" value="F:catalytic activity, acting on a protein"/>
    <property type="evidence" value="ECO:0007669"/>
    <property type="project" value="UniProtKB-ARBA"/>
</dbReference>
<feature type="binding site" evidence="9">
    <location>
        <position position="111"/>
    </location>
    <ligand>
        <name>L-histidine</name>
        <dbReference type="ChEBI" id="CHEBI:57595"/>
    </ligand>
</feature>
<dbReference type="Pfam" id="PF13393">
    <property type="entry name" value="tRNA-synt_His"/>
    <property type="match status" value="1"/>
</dbReference>
<dbReference type="GO" id="GO:0000105">
    <property type="term" value="P:L-histidine biosynthetic process"/>
    <property type="evidence" value="ECO:0007669"/>
    <property type="project" value="UniProtKB-UniRule"/>
</dbReference>
<dbReference type="InterPro" id="IPR045864">
    <property type="entry name" value="aa-tRNA-synth_II/BPL/LPL"/>
</dbReference>
<dbReference type="HAMAP" id="MF_00125">
    <property type="entry name" value="HisZ"/>
    <property type="match status" value="1"/>
</dbReference>
<accession>A0A6H2GSK1</accession>
<evidence type="ECO:0000256" key="4">
    <source>
        <dbReference type="ARBA" id="ARBA00011496"/>
    </source>
</evidence>
<keyword evidence="8" id="KW-0028">Amino-acid biosynthesis</keyword>
<evidence type="ECO:0000256" key="6">
    <source>
        <dbReference type="ARBA" id="ARBA00022490"/>
    </source>
</evidence>
<evidence type="ECO:0000256" key="3">
    <source>
        <dbReference type="ARBA" id="ARBA00005539"/>
    </source>
</evidence>
<dbReference type="GO" id="GO:0016757">
    <property type="term" value="F:glycosyltransferase activity"/>
    <property type="evidence" value="ECO:0007669"/>
    <property type="project" value="UniProtKB-KW"/>
</dbReference>
<dbReference type="KEGG" id="palr:HGI30_01365"/>
<comment type="miscellaneous">
    <text evidence="8">This function is generally fulfilled by the C-terminal part of HisG, which is missing in some bacteria such as this one.</text>
</comment>
<gene>
    <name evidence="8" type="primary">hisZ</name>
    <name evidence="11" type="ORF">HGI30_01365</name>
</gene>
<evidence type="ECO:0000256" key="8">
    <source>
        <dbReference type="HAMAP-Rule" id="MF_00125"/>
    </source>
</evidence>
<feature type="binding site" evidence="9">
    <location>
        <begin position="275"/>
        <end position="276"/>
    </location>
    <ligand>
        <name>L-histidine</name>
        <dbReference type="ChEBI" id="CHEBI:57595"/>
    </ligand>
</feature>
<evidence type="ECO:0000256" key="2">
    <source>
        <dbReference type="ARBA" id="ARBA00004667"/>
    </source>
</evidence>
<comment type="pathway">
    <text evidence="2 8">Amino-acid biosynthesis; L-histidine biosynthesis; L-histidine from 5-phospho-alpha-D-ribose 1-diphosphate: step 1/9.</text>
</comment>
<evidence type="ECO:0000256" key="7">
    <source>
        <dbReference type="ARBA" id="ARBA00025246"/>
    </source>
</evidence>
<proteinExistence type="inferred from homology"/>
<feature type="binding site" evidence="9">
    <location>
        <position position="125"/>
    </location>
    <ligand>
        <name>L-histidine</name>
        <dbReference type="ChEBI" id="CHEBI:57595"/>
    </ligand>
</feature>
<comment type="subcellular location">
    <subcellularLocation>
        <location evidence="1 8">Cytoplasm</location>
    </subcellularLocation>
</comment>
<keyword evidence="11" id="KW-0328">Glycosyltransferase</keyword>
<dbReference type="UniPathway" id="UPA00031">
    <property type="reaction ID" value="UER00006"/>
</dbReference>
<protein>
    <recommendedName>
        <fullName evidence="5 8">ATP phosphoribosyltransferase regulatory subunit</fullName>
    </recommendedName>
</protein>
<name>A0A6H2GSK1_9BACL</name>
<dbReference type="SUPFAM" id="SSF55681">
    <property type="entry name" value="Class II aaRS and biotin synthetases"/>
    <property type="match status" value="1"/>
</dbReference>
<dbReference type="GO" id="GO:0005737">
    <property type="term" value="C:cytoplasm"/>
    <property type="evidence" value="ECO:0007669"/>
    <property type="project" value="UniProtKB-SubCell"/>
</dbReference>
<dbReference type="Gene3D" id="3.30.930.10">
    <property type="entry name" value="Bira Bifunctional Protein, Domain 2"/>
    <property type="match status" value="1"/>
</dbReference>
<sequence length="425" mass="46542">MSKPKVFEKPVGVKDYLPHAVSKLRQIERSVLSCMAGWGYEQIMTPTLEYYDTVGVASSTSDQRLFKLLNNRGTTLVLRSDMTAPIARVVASLLREQEFPLRLSYHASVFRAFENEAGRDAEFFQTGVEFVGDASAEADAEVIALAIASLQAAGVQRFRMAVGHVGFLNGLLEELLPGREDDQSRLKDYLLNRDHVGYRDELRRIGLAESVRGELEGLLRLRGGREVCEQAVELSANETARSAIGHLCGIWDVLDAYGVSEHVLIDLTMIGDFSYYTGMTFEGYASDLGFPVAAGGRYDNLLQQFGRPAPATGFAIKTTRVLELVGEESEPQRRILIGYDAASRERALAEASRLRREGAVVVTALLEAPGVAHGEHGQGATAAEEALERKARRLPDGESVRYGGQTYGVFVPFFNDDEAGEGAGR</sequence>
<dbReference type="PANTHER" id="PTHR43707">
    <property type="entry name" value="HISTIDYL-TRNA SYNTHETASE"/>
    <property type="match status" value="1"/>
</dbReference>
<dbReference type="GO" id="GO:0006427">
    <property type="term" value="P:histidyl-tRNA aminoacylation"/>
    <property type="evidence" value="ECO:0007669"/>
    <property type="project" value="TreeGrafter"/>
</dbReference>
<dbReference type="PANTHER" id="PTHR43707:SF1">
    <property type="entry name" value="HISTIDINE--TRNA LIGASE, MITOCHONDRIAL-RELATED"/>
    <property type="match status" value="1"/>
</dbReference>
<comment type="similarity">
    <text evidence="3 8">Belongs to the class-II aminoacyl-tRNA synthetase family. HisZ subfamily.</text>
</comment>
<dbReference type="AlphaFoldDB" id="A0A6H2GSK1"/>
<keyword evidence="6 8" id="KW-0963">Cytoplasm</keyword>
<feature type="binding site" evidence="9">
    <location>
        <begin position="81"/>
        <end position="83"/>
    </location>
    <ligand>
        <name>L-histidine</name>
        <dbReference type="ChEBI" id="CHEBI:57595"/>
    </ligand>
</feature>
<organism evidence="11 12">
    <name type="scientific">Paenibacillus albicereus</name>
    <dbReference type="NCBI Taxonomy" id="2726185"/>
    <lineage>
        <taxon>Bacteria</taxon>
        <taxon>Bacillati</taxon>
        <taxon>Bacillota</taxon>
        <taxon>Bacilli</taxon>
        <taxon>Bacillales</taxon>
        <taxon>Paenibacillaceae</taxon>
        <taxon>Paenibacillus</taxon>
    </lineage>
</organism>
<dbReference type="PIRSF" id="PIRSF001549">
    <property type="entry name" value="His-tRNA_synth"/>
    <property type="match status" value="1"/>
</dbReference>
<comment type="subunit">
    <text evidence="4 8">Heteromultimer composed of HisG and HisZ subunits.</text>
</comment>
<dbReference type="InterPro" id="IPR041715">
    <property type="entry name" value="HisRS-like_core"/>
</dbReference>
<reference evidence="11 12" key="1">
    <citation type="submission" date="2020-04" db="EMBL/GenBank/DDBJ databases">
        <title>Novel Paenibacillus strain UniB2 isolated from commercial digestive syrup.</title>
        <authorList>
            <person name="Thorat V."/>
            <person name="Kirdat K."/>
            <person name="Tiwarekar B."/>
            <person name="Yadav A."/>
        </authorList>
    </citation>
    <scope>NUCLEOTIDE SEQUENCE [LARGE SCALE GENOMIC DNA]</scope>
    <source>
        <strain evidence="11 12">UniB2</strain>
    </source>
</reference>
<feature type="binding site" evidence="9">
    <location>
        <position position="129"/>
    </location>
    <ligand>
        <name>L-histidine</name>
        <dbReference type="ChEBI" id="CHEBI:57595"/>
    </ligand>
</feature>
<evidence type="ECO:0000259" key="10">
    <source>
        <dbReference type="PROSITE" id="PS50862"/>
    </source>
</evidence>
<dbReference type="EMBL" id="CP051428">
    <property type="protein sequence ID" value="QJC50372.1"/>
    <property type="molecule type" value="Genomic_DNA"/>
</dbReference>
<dbReference type="InterPro" id="IPR004516">
    <property type="entry name" value="HisRS/HisZ"/>
</dbReference>
<feature type="domain" description="Aminoacyl-transfer RNA synthetases class-II family profile" evidence="10">
    <location>
        <begin position="22"/>
        <end position="425"/>
    </location>
</feature>
<keyword evidence="8" id="KW-0368">Histidine biosynthesis</keyword>
<dbReference type="InterPro" id="IPR006195">
    <property type="entry name" value="aa-tRNA-synth_II"/>
</dbReference>
<dbReference type="RefSeq" id="WP_168906053.1">
    <property type="nucleotide sequence ID" value="NZ_CP051428.1"/>
</dbReference>
<comment type="function">
    <text evidence="7 8">Required for the first step of histidine biosynthesis. May allow the feedback regulation of ATP phosphoribosyltransferase activity by histidine.</text>
</comment>
<evidence type="ECO:0000256" key="9">
    <source>
        <dbReference type="PIRSR" id="PIRSR001549-1"/>
    </source>
</evidence>
<dbReference type="InterPro" id="IPR004517">
    <property type="entry name" value="HisZ"/>
</dbReference>
<dbReference type="GO" id="GO:0004821">
    <property type="term" value="F:histidine-tRNA ligase activity"/>
    <property type="evidence" value="ECO:0007669"/>
    <property type="project" value="TreeGrafter"/>
</dbReference>
<evidence type="ECO:0000313" key="11">
    <source>
        <dbReference type="EMBL" id="QJC50372.1"/>
    </source>
</evidence>
<keyword evidence="11" id="KW-0808">Transferase</keyword>
<dbReference type="NCBIfam" id="TIGR00443">
    <property type="entry name" value="hisZ_biosyn_reg"/>
    <property type="match status" value="1"/>
</dbReference>
<evidence type="ECO:0000313" key="12">
    <source>
        <dbReference type="Proteomes" id="UP000502136"/>
    </source>
</evidence>
<dbReference type="Proteomes" id="UP000502136">
    <property type="component" value="Chromosome"/>
</dbReference>
<dbReference type="CDD" id="cd00773">
    <property type="entry name" value="HisRS-like_core"/>
    <property type="match status" value="1"/>
</dbReference>
<evidence type="ECO:0000256" key="5">
    <source>
        <dbReference type="ARBA" id="ARBA00020397"/>
    </source>
</evidence>
<evidence type="ECO:0000256" key="1">
    <source>
        <dbReference type="ARBA" id="ARBA00004496"/>
    </source>
</evidence>
<keyword evidence="12" id="KW-1185">Reference proteome</keyword>
<dbReference type="PROSITE" id="PS50862">
    <property type="entry name" value="AA_TRNA_LIGASE_II"/>
    <property type="match status" value="1"/>
</dbReference>